<protein>
    <recommendedName>
        <fullName evidence="4">Arrestin-like N-terminal domain-containing protein</fullName>
    </recommendedName>
</protein>
<sequence>MNLVRAAPLKHDVPPKTSNDPTKSFSLTAATPIALDEDIHESGLCLRVKLRNPHPGRPFRTGELIGGDVHIFGRPKIPGAIPDPSSSLAISRLSLRIYFESRTTFWQLCPTGPDRQTKPSFIQRFEKILRHEVHRGVVPLNTAWPINQEITIPLKGTLLGRSHATLGFSFTLPRTMVITEANNCDDAPHGLCSFERCPPPSFRQPGGSVEWVIEAIMILAGHESPRTDERMLHVSTKNVLVSRLVFPVLPARLDVGPLRDEPFFGDDLGADLIGARSRTIQPDSALSERLGLQLFSPNKTWECYAKVLSLSYGCVVEAELYVPLGAMVSQSTPTFDTCLVLRPLGPTYRNQRFGMIRKNKLVIVWCARFTLHRLVSTRGGKENKPHLSSVLVREYDLGLDRHILVNLPNGALTPNSKVDLVHITLPFDLQTDGTQTKDIARPMVPLSNLVPSFRTPNIQLEYIFALSLFFVDDTHEYHVARFPLQITPEGTMAIDGYGDFPDSKLSLQ</sequence>
<feature type="region of interest" description="Disordered" evidence="1">
    <location>
        <begin position="1"/>
        <end position="25"/>
    </location>
</feature>
<evidence type="ECO:0000313" key="2">
    <source>
        <dbReference type="EMBL" id="KAB5593349.1"/>
    </source>
</evidence>
<proteinExistence type="predicted"/>
<gene>
    <name evidence="2" type="ORF">CTheo_3181</name>
</gene>
<dbReference type="Proteomes" id="UP000383932">
    <property type="component" value="Unassembled WGS sequence"/>
</dbReference>
<name>A0A5N5QNX2_9AGAM</name>
<keyword evidence="3" id="KW-1185">Reference proteome</keyword>
<reference evidence="2 3" key="1">
    <citation type="journal article" date="2019" name="Fungal Biol. Biotechnol.">
        <title>Draft genome sequence of fastidious pathogen Ceratobasidium theobromae, which causes vascular-streak dieback in Theobroma cacao.</title>
        <authorList>
            <person name="Ali S.S."/>
            <person name="Asman A."/>
            <person name="Shao J."/>
            <person name="Firmansyah A.P."/>
            <person name="Susilo A.W."/>
            <person name="Rosmana A."/>
            <person name="McMahon P."/>
            <person name="Junaid M."/>
            <person name="Guest D."/>
            <person name="Kheng T.Y."/>
            <person name="Meinhardt L.W."/>
            <person name="Bailey B.A."/>
        </authorList>
    </citation>
    <scope>NUCLEOTIDE SEQUENCE [LARGE SCALE GENOMIC DNA]</scope>
    <source>
        <strain evidence="2 3">CT2</strain>
    </source>
</reference>
<evidence type="ECO:0000256" key="1">
    <source>
        <dbReference type="SAM" id="MobiDB-lite"/>
    </source>
</evidence>
<feature type="compositionally biased region" description="Polar residues" evidence="1">
    <location>
        <begin position="16"/>
        <end position="25"/>
    </location>
</feature>
<organism evidence="2 3">
    <name type="scientific">Ceratobasidium theobromae</name>
    <dbReference type="NCBI Taxonomy" id="1582974"/>
    <lineage>
        <taxon>Eukaryota</taxon>
        <taxon>Fungi</taxon>
        <taxon>Dikarya</taxon>
        <taxon>Basidiomycota</taxon>
        <taxon>Agaricomycotina</taxon>
        <taxon>Agaricomycetes</taxon>
        <taxon>Cantharellales</taxon>
        <taxon>Ceratobasidiaceae</taxon>
        <taxon>Ceratobasidium</taxon>
    </lineage>
</organism>
<comment type="caution">
    <text evidence="2">The sequence shown here is derived from an EMBL/GenBank/DDBJ whole genome shotgun (WGS) entry which is preliminary data.</text>
</comment>
<evidence type="ECO:0008006" key="4">
    <source>
        <dbReference type="Google" id="ProtNLM"/>
    </source>
</evidence>
<dbReference type="OrthoDB" id="3137324at2759"/>
<dbReference type="EMBL" id="SSOP01000039">
    <property type="protein sequence ID" value="KAB5593349.1"/>
    <property type="molecule type" value="Genomic_DNA"/>
</dbReference>
<accession>A0A5N5QNX2</accession>
<evidence type="ECO:0000313" key="3">
    <source>
        <dbReference type="Proteomes" id="UP000383932"/>
    </source>
</evidence>
<dbReference type="AlphaFoldDB" id="A0A5N5QNX2"/>